<dbReference type="AlphaFoldDB" id="A0ABD0JD41"/>
<name>A0ABD0JD41_9CAEN</name>
<gene>
    <name evidence="2" type="ORF">BaRGS_00035930</name>
</gene>
<evidence type="ECO:0000256" key="1">
    <source>
        <dbReference type="SAM" id="MobiDB-lite"/>
    </source>
</evidence>
<feature type="region of interest" description="Disordered" evidence="1">
    <location>
        <begin position="72"/>
        <end position="104"/>
    </location>
</feature>
<sequence>MVQWPRRPIPITSETVPGYYQQDHDGQACPQRRGRPIIEHDSRAASNSGAAARDWRGGVAVMSWGRPLSAWPLPQISRGGRGEGKGWSSGKGREGGVASPLLSQ</sequence>
<organism evidence="2 3">
    <name type="scientific">Batillaria attramentaria</name>
    <dbReference type="NCBI Taxonomy" id="370345"/>
    <lineage>
        <taxon>Eukaryota</taxon>
        <taxon>Metazoa</taxon>
        <taxon>Spiralia</taxon>
        <taxon>Lophotrochozoa</taxon>
        <taxon>Mollusca</taxon>
        <taxon>Gastropoda</taxon>
        <taxon>Caenogastropoda</taxon>
        <taxon>Sorbeoconcha</taxon>
        <taxon>Cerithioidea</taxon>
        <taxon>Batillariidae</taxon>
        <taxon>Batillaria</taxon>
    </lineage>
</organism>
<evidence type="ECO:0000313" key="3">
    <source>
        <dbReference type="Proteomes" id="UP001519460"/>
    </source>
</evidence>
<dbReference type="EMBL" id="JACVVK020000493">
    <property type="protein sequence ID" value="KAK7471442.1"/>
    <property type="molecule type" value="Genomic_DNA"/>
</dbReference>
<comment type="caution">
    <text evidence="2">The sequence shown here is derived from an EMBL/GenBank/DDBJ whole genome shotgun (WGS) entry which is preliminary data.</text>
</comment>
<evidence type="ECO:0000313" key="2">
    <source>
        <dbReference type="EMBL" id="KAK7471442.1"/>
    </source>
</evidence>
<dbReference type="Proteomes" id="UP001519460">
    <property type="component" value="Unassembled WGS sequence"/>
</dbReference>
<accession>A0ABD0JD41</accession>
<protein>
    <submittedName>
        <fullName evidence="2">Uncharacterized protein</fullName>
    </submittedName>
</protein>
<proteinExistence type="predicted"/>
<reference evidence="2 3" key="1">
    <citation type="journal article" date="2023" name="Sci. Data">
        <title>Genome assembly of the Korean intertidal mud-creeper Batillaria attramentaria.</title>
        <authorList>
            <person name="Patra A.K."/>
            <person name="Ho P.T."/>
            <person name="Jun S."/>
            <person name="Lee S.J."/>
            <person name="Kim Y."/>
            <person name="Won Y.J."/>
        </authorList>
    </citation>
    <scope>NUCLEOTIDE SEQUENCE [LARGE SCALE GENOMIC DNA]</scope>
    <source>
        <strain evidence="2">Wonlab-2016</strain>
    </source>
</reference>
<keyword evidence="3" id="KW-1185">Reference proteome</keyword>
<feature type="region of interest" description="Disordered" evidence="1">
    <location>
        <begin position="1"/>
        <end position="32"/>
    </location>
</feature>